<accession>A0A5B8C113</accession>
<dbReference type="Gene3D" id="3.90.1200.10">
    <property type="match status" value="1"/>
</dbReference>
<dbReference type="EMBL" id="CP040915">
    <property type="protein sequence ID" value="QDC24419.1"/>
    <property type="molecule type" value="Genomic_DNA"/>
</dbReference>
<dbReference type="InterPro" id="IPR016259">
    <property type="entry name" value="Hygromycin-B_Kinase"/>
</dbReference>
<gene>
    <name evidence="2" type="ORF">FE374_07080</name>
</gene>
<dbReference type="CDD" id="cd05155">
    <property type="entry name" value="APH_ChoK_like_1"/>
    <property type="match status" value="1"/>
</dbReference>
<dbReference type="GO" id="GO:0016740">
    <property type="term" value="F:transferase activity"/>
    <property type="evidence" value="ECO:0007669"/>
    <property type="project" value="UniProtKB-KW"/>
</dbReference>
<evidence type="ECO:0000259" key="1">
    <source>
        <dbReference type="Pfam" id="PF01636"/>
    </source>
</evidence>
<reference evidence="2 3" key="1">
    <citation type="submission" date="2019-05" db="EMBL/GenBank/DDBJ databases">
        <title>Georgenia *** sp. nov., and Georgenia *** sp. nov., isolated from the intestinal contents of plateau pika (Ochotona curzoniae) in the Qinghai-Tibet plateau of China.</title>
        <authorList>
            <person name="Tian Z."/>
        </authorList>
    </citation>
    <scope>NUCLEOTIDE SEQUENCE [LARGE SCALE GENOMIC DNA]</scope>
    <source>
        <strain evidence="2 3">Z443</strain>
    </source>
</reference>
<dbReference type="PIRSF" id="PIRSF000707">
    <property type="entry name" value="Hygromycin-B_kinase"/>
    <property type="match status" value="1"/>
</dbReference>
<name>A0A5B8C113_9MICO</name>
<dbReference type="OrthoDB" id="9797603at2"/>
<dbReference type="KEGG" id="gyu:FE374_07080"/>
<dbReference type="InterPro" id="IPR002575">
    <property type="entry name" value="Aminoglycoside_PTrfase"/>
</dbReference>
<keyword evidence="2" id="KW-0808">Transferase</keyword>
<evidence type="ECO:0000313" key="3">
    <source>
        <dbReference type="Proteomes" id="UP000314616"/>
    </source>
</evidence>
<dbReference type="Gene3D" id="3.30.200.20">
    <property type="entry name" value="Phosphorylase Kinase, domain 1"/>
    <property type="match status" value="1"/>
</dbReference>
<dbReference type="Proteomes" id="UP000314616">
    <property type="component" value="Chromosome"/>
</dbReference>
<proteinExistence type="predicted"/>
<protein>
    <submittedName>
        <fullName evidence="2">Aminoglycoside phosphotransferase family protein</fullName>
    </submittedName>
</protein>
<sequence>MADKPAAEVAVDEALVARLLADQHPDLAARPLRLVASGWDNAIVRAGEDLAVRVPRRAAAADLIRHEQRWLPVLAPRLPVDTPVPLRHGEPTAYFPWAWSVTPWLPGTTAAVLAAGERRPLAEPLAAFVTAMHRPAPTDAPHNPVRGVPLRGRHDAVRERLGSGLVPEADRVLTLWEDLSRAPAWTGPPLWLHGDLHPANMLVRDGVLTAVLDFGDLTAGDPATDLATAWLTFDAPGRDSFARALAGAYDEATWRRARGWALSLATALLAHSDDVPLLRAVGEHTLREVLGG</sequence>
<dbReference type="AlphaFoldDB" id="A0A5B8C113"/>
<dbReference type="InterPro" id="IPR011009">
    <property type="entry name" value="Kinase-like_dom_sf"/>
</dbReference>
<dbReference type="PANTHER" id="PTHR21310:SF42">
    <property type="entry name" value="BIFUNCTIONAL AAC_APH"/>
    <property type="match status" value="1"/>
</dbReference>
<dbReference type="PANTHER" id="PTHR21310">
    <property type="entry name" value="AMINOGLYCOSIDE PHOSPHOTRANSFERASE-RELATED-RELATED"/>
    <property type="match status" value="1"/>
</dbReference>
<dbReference type="Pfam" id="PF01636">
    <property type="entry name" value="APH"/>
    <property type="match status" value="1"/>
</dbReference>
<evidence type="ECO:0000313" key="2">
    <source>
        <dbReference type="EMBL" id="QDC24419.1"/>
    </source>
</evidence>
<feature type="domain" description="Aminoglycoside phosphotransferase" evidence="1">
    <location>
        <begin position="32"/>
        <end position="260"/>
    </location>
</feature>
<dbReference type="RefSeq" id="WP_139927861.1">
    <property type="nucleotide sequence ID" value="NZ_CP040915.1"/>
</dbReference>
<dbReference type="InterPro" id="IPR051678">
    <property type="entry name" value="AGP_Transferase"/>
</dbReference>
<organism evidence="2 3">
    <name type="scientific">Georgenia yuyongxinii</name>
    <dbReference type="NCBI Taxonomy" id="2589797"/>
    <lineage>
        <taxon>Bacteria</taxon>
        <taxon>Bacillati</taxon>
        <taxon>Actinomycetota</taxon>
        <taxon>Actinomycetes</taxon>
        <taxon>Micrococcales</taxon>
        <taxon>Bogoriellaceae</taxon>
        <taxon>Georgenia</taxon>
    </lineage>
</organism>
<dbReference type="SUPFAM" id="SSF56112">
    <property type="entry name" value="Protein kinase-like (PK-like)"/>
    <property type="match status" value="1"/>
</dbReference>